<dbReference type="EMBL" id="CCSE01000001">
    <property type="protein sequence ID" value="CEA02994.1"/>
    <property type="molecule type" value="Genomic_DNA"/>
</dbReference>
<dbReference type="AlphaFoldDB" id="A0A078M9S3"/>
<keyword evidence="2" id="KW-1185">Reference proteome</keyword>
<reference evidence="1 2" key="1">
    <citation type="submission" date="2014-07" db="EMBL/GenBank/DDBJ databases">
        <authorList>
            <person name="Urmite Genomes Urmite Genomes"/>
        </authorList>
    </citation>
    <scope>NUCLEOTIDE SEQUENCE [LARGE SCALE GENOMIC DNA]</scope>
    <source>
        <strain evidence="1 2">13MG44_air</strain>
    </source>
</reference>
<accession>A0A078M9S3</accession>
<gene>
    <name evidence="1" type="ORF">BN1048_01941</name>
</gene>
<protein>
    <submittedName>
        <fullName evidence="1">Uncharacterized protein</fullName>
    </submittedName>
</protein>
<dbReference type="Proteomes" id="UP000044136">
    <property type="component" value="Unassembled WGS sequence"/>
</dbReference>
<evidence type="ECO:0000313" key="2">
    <source>
        <dbReference type="Proteomes" id="UP000044136"/>
    </source>
</evidence>
<name>A0A078M9S3_9STAP</name>
<sequence length="38" mass="4612">MKKLIMRVIKETMKDPVKREKIMSYVKPLISNYTNKKK</sequence>
<dbReference type="HOGENOM" id="CLU_3328853_0_0_9"/>
<evidence type="ECO:0000313" key="1">
    <source>
        <dbReference type="EMBL" id="CEA02994.1"/>
    </source>
</evidence>
<proteinExistence type="predicted"/>
<organism evidence="1 2">
    <name type="scientific">Jeotgalicoccus saudimassiliensis</name>
    <dbReference type="NCBI Taxonomy" id="1461582"/>
    <lineage>
        <taxon>Bacteria</taxon>
        <taxon>Bacillati</taxon>
        <taxon>Bacillota</taxon>
        <taxon>Bacilli</taxon>
        <taxon>Bacillales</taxon>
        <taxon>Staphylococcaceae</taxon>
        <taxon>Jeotgalicoccus</taxon>
    </lineage>
</organism>